<dbReference type="Gene3D" id="3.30.365.10">
    <property type="entry name" value="Aldehyde oxidase/xanthine dehydrogenase, molybdopterin binding domain"/>
    <property type="match status" value="4"/>
</dbReference>
<feature type="domain" description="Aldehyde oxidase/xanthine dehydrogenase a/b hammerhead" evidence="1">
    <location>
        <begin position="257"/>
        <end position="334"/>
    </location>
</feature>
<dbReference type="RefSeq" id="WP_090476367.1">
    <property type="nucleotide sequence ID" value="NZ_FOWZ01000001.1"/>
</dbReference>
<dbReference type="OrthoDB" id="9767994at2"/>
<accession>A0A1I5KDU5</accession>
<proteinExistence type="predicted"/>
<dbReference type="EMBL" id="FOWZ01000001">
    <property type="protein sequence ID" value="SFO83148.1"/>
    <property type="molecule type" value="Genomic_DNA"/>
</dbReference>
<protein>
    <submittedName>
        <fullName evidence="2">Isoquinoline 1-oxidoreductase, beta subunit</fullName>
    </submittedName>
</protein>
<dbReference type="InterPro" id="IPR052516">
    <property type="entry name" value="N-heterocyclic_Hydroxylase"/>
</dbReference>
<dbReference type="Proteomes" id="UP000199331">
    <property type="component" value="Unassembled WGS sequence"/>
</dbReference>
<dbReference type="InterPro" id="IPR000674">
    <property type="entry name" value="Ald_Oxase/Xan_DH_a/b"/>
</dbReference>
<dbReference type="PANTHER" id="PTHR47495">
    <property type="entry name" value="ALDEHYDE DEHYDROGENASE"/>
    <property type="match status" value="1"/>
</dbReference>
<evidence type="ECO:0000313" key="3">
    <source>
        <dbReference type="Proteomes" id="UP000199331"/>
    </source>
</evidence>
<evidence type="ECO:0000259" key="1">
    <source>
        <dbReference type="SMART" id="SM01008"/>
    </source>
</evidence>
<evidence type="ECO:0000313" key="2">
    <source>
        <dbReference type="EMBL" id="SFO83148.1"/>
    </source>
</evidence>
<organism evidence="2 3">
    <name type="scientific">Qipengyuania nanhaisediminis</name>
    <dbReference type="NCBI Taxonomy" id="604088"/>
    <lineage>
        <taxon>Bacteria</taxon>
        <taxon>Pseudomonadati</taxon>
        <taxon>Pseudomonadota</taxon>
        <taxon>Alphaproteobacteria</taxon>
        <taxon>Sphingomonadales</taxon>
        <taxon>Erythrobacteraceae</taxon>
        <taxon>Qipengyuania</taxon>
    </lineage>
</organism>
<keyword evidence="3" id="KW-1185">Reference proteome</keyword>
<dbReference type="Gene3D" id="3.90.1170.50">
    <property type="entry name" value="Aldehyde oxidase/xanthine dehydrogenase, a/b hammerhead"/>
    <property type="match status" value="1"/>
</dbReference>
<reference evidence="3" key="1">
    <citation type="submission" date="2016-10" db="EMBL/GenBank/DDBJ databases">
        <authorList>
            <person name="Varghese N."/>
            <person name="Submissions S."/>
        </authorList>
    </citation>
    <scope>NUCLEOTIDE SEQUENCE [LARGE SCALE GENOMIC DNA]</scope>
    <source>
        <strain evidence="3">CGMCC 1.7715</strain>
    </source>
</reference>
<dbReference type="InterPro" id="IPR006311">
    <property type="entry name" value="TAT_signal"/>
</dbReference>
<dbReference type="SMART" id="SM01008">
    <property type="entry name" value="Ald_Xan_dh_C"/>
    <property type="match status" value="1"/>
</dbReference>
<dbReference type="InterPro" id="IPR037165">
    <property type="entry name" value="AldOxase/xan_DH_Mopterin-bd_sf"/>
</dbReference>
<sequence>MDFREKLISAKDRAKLPDVSRRQLLVGGAAAGGLLVAWTLWPRNYATTLVPGEAEADFGGWLTIGRDGVVTVAIPQLEMGQGVTTLLAQIAAVELGADWRQVGAEPVMPSGLFPNLPLAADWAPLWANFPSLADTPDAWLVDRFASAQAFNATAAGTSLAAYEMPLRIAAASARDMLVRAAAERWDVVPEECEVADGFVRHAAGGALRFGELVDEARELDPPDPAPLRPQAAFEQPVFGEADAQTSFPRIDLPSKVDGSHLFAGDIRLPGMVFASIRHGPVGLPELFRFDADAVAGMRGLVGVVKSKRWLAAVAESWWIADQALSRMRAHFTGPGALEQAVLDTDLERASEQREELAERIVEVGDPDAMLENAPFVRRYEIAPAVHAPLETASATARFVDGRLELWMASQVPSLAREAAAKAIGISAEDVVLYPVAAGGSFDARLEKQHAIEIAQIAAEIGRPVQLTWSRVQDLQAVPPRAPATADMAAVTGADGQPLAWRARITTPPFMREMGHRLFDNLVPEAARAESRGEADALAVAGGMPPYGISDVAVDHVPASIRLPVTRMRGGAEAMTAFFTECFIDELAAEAGRDPFLYRMALLGGVPRMAECLRRATRLGEWDGARSGSGQGVAMVRMGNDPQTAGHIACVAQAGMGAGGARVTRLSATVDIGRIVNLDIARQQIEGGLVFGLSLALGSSVRFENGHPVPRNMGALGLPRLADCPDIVVDFISSDAEPFDPGELGVAVAAPAIANALFAATGLRMRRLPLLSEGL</sequence>
<gene>
    <name evidence="2" type="ORF">SAMN04488060_0126</name>
</gene>
<dbReference type="GO" id="GO:0016491">
    <property type="term" value="F:oxidoreductase activity"/>
    <property type="evidence" value="ECO:0007669"/>
    <property type="project" value="InterPro"/>
</dbReference>
<dbReference type="AlphaFoldDB" id="A0A1I5KDU5"/>
<dbReference type="InterPro" id="IPR046867">
    <property type="entry name" value="AldOxase/xan_DH_MoCoBD2"/>
</dbReference>
<dbReference type="Pfam" id="PF20256">
    <property type="entry name" value="MoCoBD_2"/>
    <property type="match status" value="1"/>
</dbReference>
<name>A0A1I5KDU5_9SPHN</name>
<dbReference type="PROSITE" id="PS51318">
    <property type="entry name" value="TAT"/>
    <property type="match status" value="1"/>
</dbReference>
<dbReference type="PIRSF" id="PIRSF036389">
    <property type="entry name" value="IOR_B"/>
    <property type="match status" value="1"/>
</dbReference>
<dbReference type="InterPro" id="IPR012368">
    <property type="entry name" value="OxRdtase_Mopterin-bd_su_IorB"/>
</dbReference>
<dbReference type="Pfam" id="PF02738">
    <property type="entry name" value="MoCoBD_1"/>
    <property type="match status" value="1"/>
</dbReference>
<dbReference type="STRING" id="604088.SAMN04488060_0126"/>
<dbReference type="PANTHER" id="PTHR47495:SF2">
    <property type="entry name" value="ALDEHYDE DEHYDROGENASE"/>
    <property type="match status" value="1"/>
</dbReference>
<dbReference type="InterPro" id="IPR008274">
    <property type="entry name" value="AldOxase/xan_DH_MoCoBD1"/>
</dbReference>
<dbReference type="SUPFAM" id="SSF56003">
    <property type="entry name" value="Molybdenum cofactor-binding domain"/>
    <property type="match status" value="2"/>
</dbReference>